<dbReference type="EMBL" id="CP011801">
    <property type="protein sequence ID" value="ALA56514.1"/>
    <property type="molecule type" value="Genomic_DNA"/>
</dbReference>
<protein>
    <submittedName>
        <fullName evidence="2">Uncharacterized protein</fullName>
    </submittedName>
</protein>
<proteinExistence type="predicted"/>
<sequence>MFVIKLTDLDLDDLLVSVKVFKRLNHKKHAR</sequence>
<dbReference type="AlphaFoldDB" id="A0A0K2GJF1"/>
<evidence type="ECO:0000313" key="3">
    <source>
        <dbReference type="Proteomes" id="UP000069205"/>
    </source>
</evidence>
<accession>A0A0K2GJF1</accession>
<dbReference type="Proteomes" id="UP000069205">
    <property type="component" value="Chromosome"/>
</dbReference>
<organism evidence="2 3">
    <name type="scientific">Nitrospira moscoviensis</name>
    <dbReference type="NCBI Taxonomy" id="42253"/>
    <lineage>
        <taxon>Bacteria</taxon>
        <taxon>Pseudomonadati</taxon>
        <taxon>Nitrospirota</taxon>
        <taxon>Nitrospiria</taxon>
        <taxon>Nitrospirales</taxon>
        <taxon>Nitrospiraceae</taxon>
        <taxon>Nitrospira</taxon>
    </lineage>
</organism>
<name>A0A0K2GJF1_NITMO</name>
<evidence type="ECO:0000313" key="1">
    <source>
        <dbReference type="EMBL" id="ALA56514.1"/>
    </source>
</evidence>
<gene>
    <name evidence="1" type="ORF">NITMOv2_0072</name>
    <name evidence="2" type="ORF">NITMOv2_4709</name>
</gene>
<evidence type="ECO:0000313" key="2">
    <source>
        <dbReference type="EMBL" id="ALA61078.1"/>
    </source>
</evidence>
<keyword evidence="3" id="KW-1185">Reference proteome</keyword>
<dbReference type="EMBL" id="CP011801">
    <property type="protein sequence ID" value="ALA61078.1"/>
    <property type="molecule type" value="Genomic_DNA"/>
</dbReference>
<dbReference type="KEGG" id="nmv:NITMOv2_0072"/>
<reference evidence="2 3" key="1">
    <citation type="journal article" date="2015" name="Proc. Natl. Acad. Sci. U.S.A.">
        <title>Expanded metabolic versatility of ubiquitous nitrite-oxidizing bacteria from the genus Nitrospira.</title>
        <authorList>
            <person name="Koch H."/>
            <person name="Lucker S."/>
            <person name="Albertsen M."/>
            <person name="Kitzinger K."/>
            <person name="Herbold C."/>
            <person name="Spieck E."/>
            <person name="Nielsen P.H."/>
            <person name="Wagner M."/>
            <person name="Daims H."/>
        </authorList>
    </citation>
    <scope>NUCLEOTIDE SEQUENCE [LARGE SCALE GENOMIC DNA]</scope>
    <source>
        <strain evidence="2 3">NSP M-1</strain>
    </source>
</reference>
<dbReference type="PATRIC" id="fig|42253.5.peg.4641"/>
<dbReference type="KEGG" id="nmv:NITMOv2_4709"/>
<dbReference type="STRING" id="42253.NITMOv2_0072"/>